<dbReference type="InterPro" id="IPR021109">
    <property type="entry name" value="Peptidase_aspartic_dom_sf"/>
</dbReference>
<dbReference type="AlphaFoldDB" id="A0A5B6X1G4"/>
<gene>
    <name evidence="1" type="ORF">EPI10_031797</name>
</gene>
<dbReference type="PANTHER" id="PTHR15503">
    <property type="entry name" value="LDOC1 RELATED"/>
    <property type="match status" value="1"/>
</dbReference>
<comment type="caution">
    <text evidence="1">The sequence shown here is derived from an EMBL/GenBank/DDBJ whole genome shotgun (WGS) entry which is preliminary data.</text>
</comment>
<sequence length="175" mass="19656">MPIEPTEFVIRVSNPLGKYVSVNRVCKGCPLMIKGHGFPVDLMLLPFDEFDIILGMDWLVSHGVIVNCGEKLIKLKSENGNLIRVESDKPNRSPVKYLRKGYEVYLAFVLNTKKTDLGIGSVPIVCEYLDVFPEELPRLPPIREIEFGTELAPSTAPISIAPYRMAPTKLKELKE</sequence>
<dbReference type="Pfam" id="PF08284">
    <property type="entry name" value="RVP_2"/>
    <property type="match status" value="1"/>
</dbReference>
<accession>A0A5B6X1G4</accession>
<dbReference type="Gene3D" id="2.40.70.10">
    <property type="entry name" value="Acid Proteases"/>
    <property type="match status" value="1"/>
</dbReference>
<dbReference type="EMBL" id="SMMG02000001">
    <property type="protein sequence ID" value="KAA3488010.1"/>
    <property type="molecule type" value="Genomic_DNA"/>
</dbReference>
<dbReference type="CDD" id="cd00303">
    <property type="entry name" value="retropepsin_like"/>
    <property type="match status" value="1"/>
</dbReference>
<dbReference type="OrthoDB" id="2272416at2759"/>
<evidence type="ECO:0000313" key="2">
    <source>
        <dbReference type="Proteomes" id="UP000325315"/>
    </source>
</evidence>
<dbReference type="Proteomes" id="UP000325315">
    <property type="component" value="Unassembled WGS sequence"/>
</dbReference>
<name>A0A5B6X1G4_9ROSI</name>
<protein>
    <submittedName>
        <fullName evidence="1">Chaperone surA</fullName>
    </submittedName>
</protein>
<dbReference type="InterPro" id="IPR032567">
    <property type="entry name" value="RTL1-rel"/>
</dbReference>
<reference evidence="2" key="1">
    <citation type="journal article" date="2019" name="Plant Biotechnol. J.">
        <title>Genome sequencing of the Australian wild diploid species Gossypium australe highlights disease resistance and delayed gland morphogenesis.</title>
        <authorList>
            <person name="Cai Y."/>
            <person name="Cai X."/>
            <person name="Wang Q."/>
            <person name="Wang P."/>
            <person name="Zhang Y."/>
            <person name="Cai C."/>
            <person name="Xu Y."/>
            <person name="Wang K."/>
            <person name="Zhou Z."/>
            <person name="Wang C."/>
            <person name="Geng S."/>
            <person name="Li B."/>
            <person name="Dong Q."/>
            <person name="Hou Y."/>
            <person name="Wang H."/>
            <person name="Ai P."/>
            <person name="Liu Z."/>
            <person name="Yi F."/>
            <person name="Sun M."/>
            <person name="An G."/>
            <person name="Cheng J."/>
            <person name="Zhang Y."/>
            <person name="Shi Q."/>
            <person name="Xie Y."/>
            <person name="Shi X."/>
            <person name="Chang Y."/>
            <person name="Huang F."/>
            <person name="Chen Y."/>
            <person name="Hong S."/>
            <person name="Mi L."/>
            <person name="Sun Q."/>
            <person name="Zhang L."/>
            <person name="Zhou B."/>
            <person name="Peng R."/>
            <person name="Zhang X."/>
            <person name="Liu F."/>
        </authorList>
    </citation>
    <scope>NUCLEOTIDE SEQUENCE [LARGE SCALE GENOMIC DNA]</scope>
    <source>
        <strain evidence="2">cv. PA1801</strain>
    </source>
</reference>
<keyword evidence="2" id="KW-1185">Reference proteome</keyword>
<evidence type="ECO:0000313" key="1">
    <source>
        <dbReference type="EMBL" id="KAA3488010.1"/>
    </source>
</evidence>
<proteinExistence type="predicted"/>
<organism evidence="1 2">
    <name type="scientific">Gossypium australe</name>
    <dbReference type="NCBI Taxonomy" id="47621"/>
    <lineage>
        <taxon>Eukaryota</taxon>
        <taxon>Viridiplantae</taxon>
        <taxon>Streptophyta</taxon>
        <taxon>Embryophyta</taxon>
        <taxon>Tracheophyta</taxon>
        <taxon>Spermatophyta</taxon>
        <taxon>Magnoliopsida</taxon>
        <taxon>eudicotyledons</taxon>
        <taxon>Gunneridae</taxon>
        <taxon>Pentapetalae</taxon>
        <taxon>rosids</taxon>
        <taxon>malvids</taxon>
        <taxon>Malvales</taxon>
        <taxon>Malvaceae</taxon>
        <taxon>Malvoideae</taxon>
        <taxon>Gossypium</taxon>
    </lineage>
</organism>
<dbReference type="PANTHER" id="PTHR15503:SF45">
    <property type="entry name" value="RNA-DIRECTED DNA POLYMERASE HOMOLOG"/>
    <property type="match status" value="1"/>
</dbReference>